<evidence type="ECO:0000256" key="1">
    <source>
        <dbReference type="ARBA" id="ARBA00001182"/>
    </source>
</evidence>
<name>A0AA88H7G1_NAELO</name>
<dbReference type="CDD" id="cd02961">
    <property type="entry name" value="PDI_a_family"/>
    <property type="match status" value="1"/>
</dbReference>
<keyword evidence="11" id="KW-1185">Reference proteome</keyword>
<protein>
    <recommendedName>
        <fullName evidence="4">protein disulfide-isomerase</fullName>
        <ecNumber evidence="4">5.3.4.1</ecNumber>
    </recommendedName>
</protein>
<comment type="catalytic activity">
    <reaction evidence="1">
        <text>Catalyzes the rearrangement of -S-S- bonds in proteins.</text>
        <dbReference type="EC" id="5.3.4.1"/>
    </reaction>
</comment>
<dbReference type="GO" id="GO:0034976">
    <property type="term" value="P:response to endoplasmic reticulum stress"/>
    <property type="evidence" value="ECO:0007669"/>
    <property type="project" value="TreeGrafter"/>
</dbReference>
<dbReference type="EMBL" id="PYSW02000001">
    <property type="protein sequence ID" value="KAG2393836.1"/>
    <property type="molecule type" value="Genomic_DNA"/>
</dbReference>
<comment type="subcellular location">
    <subcellularLocation>
        <location evidence="2">Endoplasmic reticulum lumen</location>
    </subcellularLocation>
</comment>
<dbReference type="GeneID" id="68096055"/>
<evidence type="ECO:0000313" key="10">
    <source>
        <dbReference type="EMBL" id="KAG2393836.1"/>
    </source>
</evidence>
<evidence type="ECO:0000256" key="2">
    <source>
        <dbReference type="ARBA" id="ARBA00004319"/>
    </source>
</evidence>
<dbReference type="AlphaFoldDB" id="A0AA88H7G1"/>
<organism evidence="10 11">
    <name type="scientific">Naegleria lovaniensis</name>
    <name type="common">Amoeba</name>
    <dbReference type="NCBI Taxonomy" id="51637"/>
    <lineage>
        <taxon>Eukaryota</taxon>
        <taxon>Discoba</taxon>
        <taxon>Heterolobosea</taxon>
        <taxon>Tetramitia</taxon>
        <taxon>Eutetramitia</taxon>
        <taxon>Vahlkampfiidae</taxon>
        <taxon>Naegleria</taxon>
    </lineage>
</organism>
<dbReference type="Gene3D" id="3.40.30.10">
    <property type="entry name" value="Glutaredoxin"/>
    <property type="match status" value="1"/>
</dbReference>
<feature type="domain" description="Thioredoxin" evidence="9">
    <location>
        <begin position="10"/>
        <end position="144"/>
    </location>
</feature>
<sequence>MKNTLVCVLVLALIAFICFSSSESVNASLKPQSRMRGVKELTSRNFNSYIKKHKYVLVEFYAPWCPHSIENSRNIQRLGKRLLDSKNFKVAKINGDRYNSIAKQVNLDGFPTVYLFVDGKKVEYKGYSLAPRKVVKWARKQIKQ</sequence>
<dbReference type="RefSeq" id="XP_044555730.1">
    <property type="nucleotide sequence ID" value="XM_044693147.1"/>
</dbReference>
<dbReference type="EC" id="5.3.4.1" evidence="4"/>
<gene>
    <name evidence="10" type="ORF">C9374_003600</name>
</gene>
<keyword evidence="7" id="KW-0676">Redox-active center</keyword>
<dbReference type="PANTHER" id="PTHR18929">
    <property type="entry name" value="PROTEIN DISULFIDE ISOMERASE"/>
    <property type="match status" value="1"/>
</dbReference>
<dbReference type="InterPro" id="IPR036249">
    <property type="entry name" value="Thioredoxin-like_sf"/>
</dbReference>
<dbReference type="GO" id="GO:0006457">
    <property type="term" value="P:protein folding"/>
    <property type="evidence" value="ECO:0007669"/>
    <property type="project" value="TreeGrafter"/>
</dbReference>
<keyword evidence="5" id="KW-0256">Endoplasmic reticulum</keyword>
<evidence type="ECO:0000256" key="7">
    <source>
        <dbReference type="ARBA" id="ARBA00023284"/>
    </source>
</evidence>
<dbReference type="Pfam" id="PF00085">
    <property type="entry name" value="Thioredoxin"/>
    <property type="match status" value="1"/>
</dbReference>
<dbReference type="Proteomes" id="UP000816034">
    <property type="component" value="Unassembled WGS sequence"/>
</dbReference>
<evidence type="ECO:0000256" key="8">
    <source>
        <dbReference type="SAM" id="SignalP"/>
    </source>
</evidence>
<dbReference type="PROSITE" id="PS51352">
    <property type="entry name" value="THIOREDOXIN_2"/>
    <property type="match status" value="1"/>
</dbReference>
<comment type="similarity">
    <text evidence="3">Belongs to the protein disulfide isomerase family.</text>
</comment>
<feature type="signal peptide" evidence="8">
    <location>
        <begin position="1"/>
        <end position="22"/>
    </location>
</feature>
<feature type="chain" id="PRO_5041694496" description="protein disulfide-isomerase" evidence="8">
    <location>
        <begin position="23"/>
        <end position="144"/>
    </location>
</feature>
<dbReference type="GO" id="GO:0005788">
    <property type="term" value="C:endoplasmic reticulum lumen"/>
    <property type="evidence" value="ECO:0007669"/>
    <property type="project" value="UniProtKB-SubCell"/>
</dbReference>
<dbReference type="GO" id="GO:0003756">
    <property type="term" value="F:protein disulfide isomerase activity"/>
    <property type="evidence" value="ECO:0007669"/>
    <property type="project" value="UniProtKB-EC"/>
</dbReference>
<evidence type="ECO:0000256" key="4">
    <source>
        <dbReference type="ARBA" id="ARBA00012723"/>
    </source>
</evidence>
<evidence type="ECO:0000313" key="11">
    <source>
        <dbReference type="Proteomes" id="UP000816034"/>
    </source>
</evidence>
<comment type="caution">
    <text evidence="10">The sequence shown here is derived from an EMBL/GenBank/DDBJ whole genome shotgun (WGS) entry which is preliminary data.</text>
</comment>
<proteinExistence type="inferred from homology"/>
<evidence type="ECO:0000256" key="5">
    <source>
        <dbReference type="ARBA" id="ARBA00022824"/>
    </source>
</evidence>
<evidence type="ECO:0000256" key="3">
    <source>
        <dbReference type="ARBA" id="ARBA00006347"/>
    </source>
</evidence>
<accession>A0AA88H7G1</accession>
<reference evidence="10 11" key="1">
    <citation type="journal article" date="2018" name="BMC Genomics">
        <title>The genome of Naegleria lovaniensis, the basis for a comparative approach to unravel pathogenicity factors of the human pathogenic amoeba N. fowleri.</title>
        <authorList>
            <person name="Liechti N."/>
            <person name="Schurch N."/>
            <person name="Bruggmann R."/>
            <person name="Wittwer M."/>
        </authorList>
    </citation>
    <scope>NUCLEOTIDE SEQUENCE [LARGE SCALE GENOMIC DNA]</scope>
    <source>
        <strain evidence="10 11">ATCC 30569</strain>
    </source>
</reference>
<evidence type="ECO:0000259" key="9">
    <source>
        <dbReference type="PROSITE" id="PS51352"/>
    </source>
</evidence>
<keyword evidence="6" id="KW-0413">Isomerase</keyword>
<dbReference type="InterPro" id="IPR013766">
    <property type="entry name" value="Thioredoxin_domain"/>
</dbReference>
<dbReference type="SUPFAM" id="SSF52833">
    <property type="entry name" value="Thioredoxin-like"/>
    <property type="match status" value="1"/>
</dbReference>
<dbReference type="PANTHER" id="PTHR18929:SF132">
    <property type="entry name" value="PROTEIN DISULFIDE-ISOMERASE A3"/>
    <property type="match status" value="1"/>
</dbReference>
<evidence type="ECO:0000256" key="6">
    <source>
        <dbReference type="ARBA" id="ARBA00023235"/>
    </source>
</evidence>
<keyword evidence="8" id="KW-0732">Signal</keyword>